<gene>
    <name evidence="3" type="ORF">F6W96_07165</name>
</gene>
<protein>
    <submittedName>
        <fullName evidence="3">Uncharacterized protein</fullName>
    </submittedName>
</protein>
<dbReference type="Proteomes" id="UP000500953">
    <property type="component" value="Chromosome"/>
</dbReference>
<keyword evidence="2" id="KW-0472">Membrane</keyword>
<name>A0A6G9YZ69_9NOCA</name>
<keyword evidence="2" id="KW-1133">Transmembrane helix</keyword>
<proteinExistence type="predicted"/>
<accession>A0A6G9YZ69</accession>
<dbReference type="InterPro" id="IPR045635">
    <property type="entry name" value="DUF6412"/>
</dbReference>
<sequence length="98" mass="10074">MVTRIRSTALLVCALVVSVWAAMLVPVGESNSWLAVGAAAMVVLAVAAAESARVLPAPVAVCSGPPVSAQRRRRGSFLRQSNPDAAGRARPRAPGRGD</sequence>
<evidence type="ECO:0000313" key="3">
    <source>
        <dbReference type="EMBL" id="QIS18113.1"/>
    </source>
</evidence>
<keyword evidence="2" id="KW-0812">Transmembrane</keyword>
<feature type="compositionally biased region" description="Basic residues" evidence="1">
    <location>
        <begin position="89"/>
        <end position="98"/>
    </location>
</feature>
<reference evidence="3 4" key="1">
    <citation type="journal article" date="2019" name="ACS Chem. Biol.">
        <title>Identification and Mobilization of a Cryptic Antibiotic Biosynthesis Gene Locus from a Human-Pathogenic Nocardia Isolate.</title>
        <authorList>
            <person name="Herisse M."/>
            <person name="Ishida K."/>
            <person name="Porter J.L."/>
            <person name="Howden B."/>
            <person name="Hertweck C."/>
            <person name="Stinear T.P."/>
            <person name="Pidot S.J."/>
        </authorList>
    </citation>
    <scope>NUCLEOTIDE SEQUENCE [LARGE SCALE GENOMIC DNA]</scope>
    <source>
        <strain evidence="3 4">AUSMDU00012715</strain>
    </source>
</reference>
<dbReference type="EMBL" id="CP046173">
    <property type="protein sequence ID" value="QIS18113.1"/>
    <property type="molecule type" value="Genomic_DNA"/>
</dbReference>
<feature type="transmembrane region" description="Helical" evidence="2">
    <location>
        <begin position="31"/>
        <end position="49"/>
    </location>
</feature>
<organism evidence="3 4">
    <name type="scientific">Nocardia terpenica</name>
    <dbReference type="NCBI Taxonomy" id="455432"/>
    <lineage>
        <taxon>Bacteria</taxon>
        <taxon>Bacillati</taxon>
        <taxon>Actinomycetota</taxon>
        <taxon>Actinomycetes</taxon>
        <taxon>Mycobacteriales</taxon>
        <taxon>Nocardiaceae</taxon>
        <taxon>Nocardia</taxon>
    </lineage>
</organism>
<evidence type="ECO:0000256" key="2">
    <source>
        <dbReference type="SAM" id="Phobius"/>
    </source>
</evidence>
<feature type="region of interest" description="Disordered" evidence="1">
    <location>
        <begin position="66"/>
        <end position="98"/>
    </location>
</feature>
<dbReference type="RefSeq" id="WP_167485437.1">
    <property type="nucleotide sequence ID" value="NZ_CP046173.1"/>
</dbReference>
<evidence type="ECO:0000313" key="4">
    <source>
        <dbReference type="Proteomes" id="UP000500953"/>
    </source>
</evidence>
<dbReference type="Pfam" id="PF19950">
    <property type="entry name" value="DUF6412"/>
    <property type="match status" value="1"/>
</dbReference>
<evidence type="ECO:0000256" key="1">
    <source>
        <dbReference type="SAM" id="MobiDB-lite"/>
    </source>
</evidence>
<dbReference type="AlphaFoldDB" id="A0A6G9YZ69"/>